<gene>
    <name evidence="1" type="ORF">SAMN05421780_101557</name>
</gene>
<keyword evidence="2" id="KW-1185">Reference proteome</keyword>
<evidence type="ECO:0000313" key="2">
    <source>
        <dbReference type="Proteomes" id="UP000199514"/>
    </source>
</evidence>
<sequence length="182" mass="20781">MGFDKNLKQLATQLVRDCVAITRVELLNESVGSFKKQGWDGKPWAKRKNDKDAGRGILIGKGSGQLWRSLRTDSRGLDIRAFSDKPYAQAHNKGFVGQVVQNVPEHQRHNIKSMRVSQTSLKSRKTYTIKKKVVGSISTVRAHQRKQNIKLPKRQFLGYTVNLGNRMKTQMEARFNELFNNV</sequence>
<dbReference type="EMBL" id="FOLE01000001">
    <property type="protein sequence ID" value="SFB80531.1"/>
    <property type="molecule type" value="Genomic_DNA"/>
</dbReference>
<name>A0A1I1E022_9BACT</name>
<evidence type="ECO:0000313" key="1">
    <source>
        <dbReference type="EMBL" id="SFB80531.1"/>
    </source>
</evidence>
<accession>A0A1I1E022</accession>
<dbReference type="OrthoDB" id="964176at2"/>
<reference evidence="1 2" key="1">
    <citation type="submission" date="2016-10" db="EMBL/GenBank/DDBJ databases">
        <authorList>
            <person name="de Groot N.N."/>
        </authorList>
    </citation>
    <scope>NUCLEOTIDE SEQUENCE [LARGE SCALE GENOMIC DNA]</scope>
    <source>
        <strain evidence="1 2">DSM 6793</strain>
    </source>
</reference>
<protein>
    <recommendedName>
        <fullName evidence="3">Phage virion morphogenesis family protein</fullName>
    </recommendedName>
</protein>
<dbReference type="AlphaFoldDB" id="A0A1I1E022"/>
<organism evidence="1 2">
    <name type="scientific">Flexibacter flexilis DSM 6793</name>
    <dbReference type="NCBI Taxonomy" id="927664"/>
    <lineage>
        <taxon>Bacteria</taxon>
        <taxon>Pseudomonadati</taxon>
        <taxon>Bacteroidota</taxon>
        <taxon>Cytophagia</taxon>
        <taxon>Cytophagales</taxon>
        <taxon>Flexibacteraceae</taxon>
        <taxon>Flexibacter</taxon>
    </lineage>
</organism>
<proteinExistence type="predicted"/>
<evidence type="ECO:0008006" key="3">
    <source>
        <dbReference type="Google" id="ProtNLM"/>
    </source>
</evidence>
<dbReference type="Proteomes" id="UP000199514">
    <property type="component" value="Unassembled WGS sequence"/>
</dbReference>
<dbReference type="STRING" id="927664.SAMN05421780_101557"/>